<dbReference type="Proteomes" id="UP001207582">
    <property type="component" value="Unassembled WGS sequence"/>
</dbReference>
<proteinExistence type="predicted"/>
<organism evidence="1 2">
    <name type="scientific">Defluviimonas salinarum</name>
    <dbReference type="NCBI Taxonomy" id="2992147"/>
    <lineage>
        <taxon>Bacteria</taxon>
        <taxon>Pseudomonadati</taxon>
        <taxon>Pseudomonadota</taxon>
        <taxon>Alphaproteobacteria</taxon>
        <taxon>Rhodobacterales</taxon>
        <taxon>Paracoccaceae</taxon>
        <taxon>Albidovulum</taxon>
    </lineage>
</organism>
<gene>
    <name evidence="1" type="ORF">OM960_24375</name>
</gene>
<dbReference type="RefSeq" id="WP_264773814.1">
    <property type="nucleotide sequence ID" value="NZ_JAPDOG010000054.1"/>
</dbReference>
<comment type="caution">
    <text evidence="1">The sequence shown here is derived from an EMBL/GenBank/DDBJ whole genome shotgun (WGS) entry which is preliminary data.</text>
</comment>
<evidence type="ECO:0000313" key="1">
    <source>
        <dbReference type="EMBL" id="MCW3784655.1"/>
    </source>
</evidence>
<evidence type="ECO:0008006" key="3">
    <source>
        <dbReference type="Google" id="ProtNLM"/>
    </source>
</evidence>
<reference evidence="1 2" key="1">
    <citation type="submission" date="2022-10" db="EMBL/GenBank/DDBJ databases">
        <title>Defluviimonas sp. CAU 1641 isolated from mud.</title>
        <authorList>
            <person name="Kim W."/>
        </authorList>
    </citation>
    <scope>NUCLEOTIDE SEQUENCE [LARGE SCALE GENOMIC DNA]</scope>
    <source>
        <strain evidence="1 2">CAU 1641</strain>
    </source>
</reference>
<keyword evidence="2" id="KW-1185">Reference proteome</keyword>
<protein>
    <recommendedName>
        <fullName evidence="3">SseB protein N-terminal domain-containing protein</fullName>
    </recommendedName>
</protein>
<accession>A0ABT3JAD3</accession>
<evidence type="ECO:0000313" key="2">
    <source>
        <dbReference type="Proteomes" id="UP001207582"/>
    </source>
</evidence>
<dbReference type="EMBL" id="JAPDOG010000054">
    <property type="protein sequence ID" value="MCW3784655.1"/>
    <property type="molecule type" value="Genomic_DNA"/>
</dbReference>
<sequence length="174" mass="18633">MQKRTGGLARAHLFPAPIPDRLMGGREAAVLIRYDGKSSEDEQIVFAVFLVSDLAKLPAGRLPADEALIDGETAFFLETPNGVALYVETDTHSDALLAFRGMAETGEAVLYDSIGDLAHMGAPGEIRAPARAAFEVNEFPEVPVHAGLNLLRELRLERSGPEIADEDPAISPGL</sequence>
<name>A0ABT3JAD3_9RHOB</name>